<name>A0ABN8W0F2_9BACT</name>
<dbReference type="EMBL" id="OX336137">
    <property type="protein sequence ID" value="CAI2717671.1"/>
    <property type="molecule type" value="Genomic_DNA"/>
</dbReference>
<proteinExistence type="predicted"/>
<sequence>MALPFHFNVFRGNMKHTARGFDLISGFHIGYNRAMKLKRWISTGLFLLVCAGASFAQASPHDHTMKSSPFMKKDGGHALHCALMGHDIHKPCPHYQKRGSGELEIRVPCHQKPVPVSAGVGSGSLVFLPATPPGSAAYDPVSTGIGGSSFQTVSLSFPLKHPPRFL</sequence>
<dbReference type="Proteomes" id="UP001157733">
    <property type="component" value="Chromosome"/>
</dbReference>
<protein>
    <submittedName>
        <fullName evidence="1">Uncharacterized protein</fullName>
    </submittedName>
</protein>
<gene>
    <name evidence="1" type="ORF">NSPWAT_0812</name>
</gene>
<evidence type="ECO:0000313" key="1">
    <source>
        <dbReference type="EMBL" id="CAI2717671.1"/>
    </source>
</evidence>
<accession>A0ABN8W0F2</accession>
<evidence type="ECO:0000313" key="2">
    <source>
        <dbReference type="Proteomes" id="UP001157733"/>
    </source>
</evidence>
<organism evidence="1 2">
    <name type="scientific">Nitrospina watsonii</name>
    <dbReference type="NCBI Taxonomy" id="1323948"/>
    <lineage>
        <taxon>Bacteria</taxon>
        <taxon>Pseudomonadati</taxon>
        <taxon>Nitrospinota/Tectimicrobiota group</taxon>
        <taxon>Nitrospinota</taxon>
        <taxon>Nitrospinia</taxon>
        <taxon>Nitrospinales</taxon>
        <taxon>Nitrospinaceae</taxon>
        <taxon>Nitrospina</taxon>
    </lineage>
</organism>
<keyword evidence="2" id="KW-1185">Reference proteome</keyword>
<reference evidence="1 2" key="1">
    <citation type="submission" date="2022-09" db="EMBL/GenBank/DDBJ databases">
        <authorList>
            <person name="Kop L."/>
        </authorList>
    </citation>
    <scope>NUCLEOTIDE SEQUENCE [LARGE SCALE GENOMIC DNA]</scope>
    <source>
        <strain evidence="1 2">347</strain>
    </source>
</reference>